<dbReference type="InterPro" id="IPR011992">
    <property type="entry name" value="EF-hand-dom_pair"/>
</dbReference>
<dbReference type="EMBL" id="CH964232">
    <property type="protein sequence ID" value="EDW80522.2"/>
    <property type="molecule type" value="Genomic_DNA"/>
</dbReference>
<gene>
    <name evidence="3" type="primary">Dwil\GK11579</name>
    <name evidence="3" type="ORF">Dwil_GK11579</name>
</gene>
<dbReference type="AlphaFoldDB" id="B4N917"/>
<dbReference type="Proteomes" id="UP000007798">
    <property type="component" value="Unassembled WGS sequence"/>
</dbReference>
<protein>
    <recommendedName>
        <fullName evidence="2">EF-hand domain-containing protein</fullName>
    </recommendedName>
</protein>
<feature type="domain" description="EF-hand" evidence="2">
    <location>
        <begin position="154"/>
        <end position="189"/>
    </location>
</feature>
<dbReference type="InParanoid" id="B4N917"/>
<dbReference type="SUPFAM" id="SSF47473">
    <property type="entry name" value="EF-hand"/>
    <property type="match status" value="1"/>
</dbReference>
<dbReference type="OrthoDB" id="191686at2759"/>
<dbReference type="PROSITE" id="PS00018">
    <property type="entry name" value="EF_HAND_1"/>
    <property type="match status" value="1"/>
</dbReference>
<dbReference type="GO" id="GO:0005509">
    <property type="term" value="F:calcium ion binding"/>
    <property type="evidence" value="ECO:0007669"/>
    <property type="project" value="InterPro"/>
</dbReference>
<dbReference type="InterPro" id="IPR002048">
    <property type="entry name" value="EF_hand_dom"/>
</dbReference>
<evidence type="ECO:0000259" key="2">
    <source>
        <dbReference type="PROSITE" id="PS50222"/>
    </source>
</evidence>
<dbReference type="SMR" id="B4N917"/>
<dbReference type="HOGENOM" id="CLU_061288_3_1_1"/>
<evidence type="ECO:0000313" key="4">
    <source>
        <dbReference type="Proteomes" id="UP000007798"/>
    </source>
</evidence>
<dbReference type="InterPro" id="IPR018247">
    <property type="entry name" value="EF_Hand_1_Ca_BS"/>
</dbReference>
<evidence type="ECO:0000313" key="3">
    <source>
        <dbReference type="EMBL" id="EDW80522.2"/>
    </source>
</evidence>
<dbReference type="STRING" id="7260.B4N917"/>
<dbReference type="eggNOG" id="KOG0034">
    <property type="taxonomic scope" value="Eukaryota"/>
</dbReference>
<sequence>MNRIDCSMDDMANTKFLTAYGSLIKQFCTSTDFNYNEVLGLMVVYYKFVKFNGPTAKKMTKKQFYELFLVLFRICDMSIIDRVLLCITNDVRFVIPEAWMQLFSVFLSKDTKLRSQFAYNVYTYSGTTKLNREAVCLAVEKFFEGDDDDEVNELRADMVEFVFNKFDLDKDGIISYSEYAEVVQNQPPLIEFLGQIFPDDNDLTLVALCTNIESKFRSDD</sequence>
<name>B4N917_DROWI</name>
<evidence type="ECO:0000256" key="1">
    <source>
        <dbReference type="ARBA" id="ARBA00022837"/>
    </source>
</evidence>
<reference evidence="3 4" key="1">
    <citation type="journal article" date="2007" name="Nature">
        <title>Evolution of genes and genomes on the Drosophila phylogeny.</title>
        <authorList>
            <consortium name="Drosophila 12 Genomes Consortium"/>
            <person name="Clark A.G."/>
            <person name="Eisen M.B."/>
            <person name="Smith D.R."/>
            <person name="Bergman C.M."/>
            <person name="Oliver B."/>
            <person name="Markow T.A."/>
            <person name="Kaufman T.C."/>
            <person name="Kellis M."/>
            <person name="Gelbart W."/>
            <person name="Iyer V.N."/>
            <person name="Pollard D.A."/>
            <person name="Sackton T.B."/>
            <person name="Larracuente A.M."/>
            <person name="Singh N.D."/>
            <person name="Abad J.P."/>
            <person name="Abt D.N."/>
            <person name="Adryan B."/>
            <person name="Aguade M."/>
            <person name="Akashi H."/>
            <person name="Anderson W.W."/>
            <person name="Aquadro C.F."/>
            <person name="Ardell D.H."/>
            <person name="Arguello R."/>
            <person name="Artieri C.G."/>
            <person name="Barbash D.A."/>
            <person name="Barker D."/>
            <person name="Barsanti P."/>
            <person name="Batterham P."/>
            <person name="Batzoglou S."/>
            <person name="Begun D."/>
            <person name="Bhutkar A."/>
            <person name="Blanco E."/>
            <person name="Bosak S.A."/>
            <person name="Bradley R.K."/>
            <person name="Brand A.D."/>
            <person name="Brent M.R."/>
            <person name="Brooks A.N."/>
            <person name="Brown R.H."/>
            <person name="Butlin R.K."/>
            <person name="Caggese C."/>
            <person name="Calvi B.R."/>
            <person name="Bernardo de Carvalho A."/>
            <person name="Caspi A."/>
            <person name="Castrezana S."/>
            <person name="Celniker S.E."/>
            <person name="Chang J.L."/>
            <person name="Chapple C."/>
            <person name="Chatterji S."/>
            <person name="Chinwalla A."/>
            <person name="Civetta A."/>
            <person name="Clifton S.W."/>
            <person name="Comeron J.M."/>
            <person name="Costello J.C."/>
            <person name="Coyne J.A."/>
            <person name="Daub J."/>
            <person name="David R.G."/>
            <person name="Delcher A.L."/>
            <person name="Delehaunty K."/>
            <person name="Do C.B."/>
            <person name="Ebling H."/>
            <person name="Edwards K."/>
            <person name="Eickbush T."/>
            <person name="Evans J.D."/>
            <person name="Filipski A."/>
            <person name="Findeiss S."/>
            <person name="Freyhult E."/>
            <person name="Fulton L."/>
            <person name="Fulton R."/>
            <person name="Garcia A.C."/>
            <person name="Gardiner A."/>
            <person name="Garfield D.A."/>
            <person name="Garvin B.E."/>
            <person name="Gibson G."/>
            <person name="Gilbert D."/>
            <person name="Gnerre S."/>
            <person name="Godfrey J."/>
            <person name="Good R."/>
            <person name="Gotea V."/>
            <person name="Gravely B."/>
            <person name="Greenberg A.J."/>
            <person name="Griffiths-Jones S."/>
            <person name="Gross S."/>
            <person name="Guigo R."/>
            <person name="Gustafson E.A."/>
            <person name="Haerty W."/>
            <person name="Hahn M.W."/>
            <person name="Halligan D.L."/>
            <person name="Halpern A.L."/>
            <person name="Halter G.M."/>
            <person name="Han M.V."/>
            <person name="Heger A."/>
            <person name="Hillier L."/>
            <person name="Hinrichs A.S."/>
            <person name="Holmes I."/>
            <person name="Hoskins R.A."/>
            <person name="Hubisz M.J."/>
            <person name="Hultmark D."/>
            <person name="Huntley M.A."/>
            <person name="Jaffe D.B."/>
            <person name="Jagadeeshan S."/>
            <person name="Jeck W.R."/>
            <person name="Johnson J."/>
            <person name="Jones C.D."/>
            <person name="Jordan W.C."/>
            <person name="Karpen G.H."/>
            <person name="Kataoka E."/>
            <person name="Keightley P.D."/>
            <person name="Kheradpour P."/>
            <person name="Kirkness E.F."/>
            <person name="Koerich L.B."/>
            <person name="Kristiansen K."/>
            <person name="Kudrna D."/>
            <person name="Kulathinal R.J."/>
            <person name="Kumar S."/>
            <person name="Kwok R."/>
            <person name="Lander E."/>
            <person name="Langley C.H."/>
            <person name="Lapoint R."/>
            <person name="Lazzaro B.P."/>
            <person name="Lee S.J."/>
            <person name="Levesque L."/>
            <person name="Li R."/>
            <person name="Lin C.F."/>
            <person name="Lin M.F."/>
            <person name="Lindblad-Toh K."/>
            <person name="Llopart A."/>
            <person name="Long M."/>
            <person name="Low L."/>
            <person name="Lozovsky E."/>
            <person name="Lu J."/>
            <person name="Luo M."/>
            <person name="Machado C.A."/>
            <person name="Makalowski W."/>
            <person name="Marzo M."/>
            <person name="Matsuda M."/>
            <person name="Matzkin L."/>
            <person name="McAllister B."/>
            <person name="McBride C.S."/>
            <person name="McKernan B."/>
            <person name="McKernan K."/>
            <person name="Mendez-Lago M."/>
            <person name="Minx P."/>
            <person name="Mollenhauer M.U."/>
            <person name="Montooth K."/>
            <person name="Mount S.M."/>
            <person name="Mu X."/>
            <person name="Myers E."/>
            <person name="Negre B."/>
            <person name="Newfeld S."/>
            <person name="Nielsen R."/>
            <person name="Noor M.A."/>
            <person name="O'Grady P."/>
            <person name="Pachter L."/>
            <person name="Papaceit M."/>
            <person name="Parisi M.J."/>
            <person name="Parisi M."/>
            <person name="Parts L."/>
            <person name="Pedersen J.S."/>
            <person name="Pesole G."/>
            <person name="Phillippy A.M."/>
            <person name="Ponting C.P."/>
            <person name="Pop M."/>
            <person name="Porcelli D."/>
            <person name="Powell J.R."/>
            <person name="Prohaska S."/>
            <person name="Pruitt K."/>
            <person name="Puig M."/>
            <person name="Quesneville H."/>
            <person name="Ram K.R."/>
            <person name="Rand D."/>
            <person name="Rasmussen M.D."/>
            <person name="Reed L.K."/>
            <person name="Reenan R."/>
            <person name="Reily A."/>
            <person name="Remington K.A."/>
            <person name="Rieger T.T."/>
            <person name="Ritchie M.G."/>
            <person name="Robin C."/>
            <person name="Rogers Y.H."/>
            <person name="Rohde C."/>
            <person name="Rozas J."/>
            <person name="Rubenfield M.J."/>
            <person name="Ruiz A."/>
            <person name="Russo S."/>
            <person name="Salzberg S.L."/>
            <person name="Sanchez-Gracia A."/>
            <person name="Saranga D.J."/>
            <person name="Sato H."/>
            <person name="Schaeffer S.W."/>
            <person name="Schatz M.C."/>
            <person name="Schlenke T."/>
            <person name="Schwartz R."/>
            <person name="Segarra C."/>
            <person name="Singh R.S."/>
            <person name="Sirot L."/>
            <person name="Sirota M."/>
            <person name="Sisneros N.B."/>
            <person name="Smith C.D."/>
            <person name="Smith T.F."/>
            <person name="Spieth J."/>
            <person name="Stage D.E."/>
            <person name="Stark A."/>
            <person name="Stephan W."/>
            <person name="Strausberg R.L."/>
            <person name="Strempel S."/>
            <person name="Sturgill D."/>
            <person name="Sutton G."/>
            <person name="Sutton G.G."/>
            <person name="Tao W."/>
            <person name="Teichmann S."/>
            <person name="Tobari Y.N."/>
            <person name="Tomimura Y."/>
            <person name="Tsolas J.M."/>
            <person name="Valente V.L."/>
            <person name="Venter E."/>
            <person name="Venter J.C."/>
            <person name="Vicario S."/>
            <person name="Vieira F.G."/>
            <person name="Vilella A.J."/>
            <person name="Villasante A."/>
            <person name="Walenz B."/>
            <person name="Wang J."/>
            <person name="Wasserman M."/>
            <person name="Watts T."/>
            <person name="Wilson D."/>
            <person name="Wilson R.K."/>
            <person name="Wing R.A."/>
            <person name="Wolfner M.F."/>
            <person name="Wong A."/>
            <person name="Wong G.K."/>
            <person name="Wu C.I."/>
            <person name="Wu G."/>
            <person name="Yamamoto D."/>
            <person name="Yang H.P."/>
            <person name="Yang S.P."/>
            <person name="Yorke J.A."/>
            <person name="Yoshida K."/>
            <person name="Zdobnov E."/>
            <person name="Zhang P."/>
            <person name="Zhang Y."/>
            <person name="Zimin A.V."/>
            <person name="Baldwin J."/>
            <person name="Abdouelleil A."/>
            <person name="Abdulkadir J."/>
            <person name="Abebe A."/>
            <person name="Abera B."/>
            <person name="Abreu J."/>
            <person name="Acer S.C."/>
            <person name="Aftuck L."/>
            <person name="Alexander A."/>
            <person name="An P."/>
            <person name="Anderson E."/>
            <person name="Anderson S."/>
            <person name="Arachi H."/>
            <person name="Azer M."/>
            <person name="Bachantsang P."/>
            <person name="Barry A."/>
            <person name="Bayul T."/>
            <person name="Berlin A."/>
            <person name="Bessette D."/>
            <person name="Bloom T."/>
            <person name="Blye J."/>
            <person name="Boguslavskiy L."/>
            <person name="Bonnet C."/>
            <person name="Boukhgalter B."/>
            <person name="Bourzgui I."/>
            <person name="Brown A."/>
            <person name="Cahill P."/>
            <person name="Channer S."/>
            <person name="Cheshatsang Y."/>
            <person name="Chuda L."/>
            <person name="Citroen M."/>
            <person name="Collymore A."/>
            <person name="Cooke P."/>
            <person name="Costello M."/>
            <person name="D'Aco K."/>
            <person name="Daza R."/>
            <person name="De Haan G."/>
            <person name="DeGray S."/>
            <person name="DeMaso C."/>
            <person name="Dhargay N."/>
            <person name="Dooley K."/>
            <person name="Dooley E."/>
            <person name="Doricent M."/>
            <person name="Dorje P."/>
            <person name="Dorjee K."/>
            <person name="Dupes A."/>
            <person name="Elong R."/>
            <person name="Falk J."/>
            <person name="Farina A."/>
            <person name="Faro S."/>
            <person name="Ferguson D."/>
            <person name="Fisher S."/>
            <person name="Foley C.D."/>
            <person name="Franke A."/>
            <person name="Friedrich D."/>
            <person name="Gadbois L."/>
            <person name="Gearin G."/>
            <person name="Gearin C.R."/>
            <person name="Giannoukos G."/>
            <person name="Goode T."/>
            <person name="Graham J."/>
            <person name="Grandbois E."/>
            <person name="Grewal S."/>
            <person name="Gyaltsen K."/>
            <person name="Hafez N."/>
            <person name="Hagos B."/>
            <person name="Hall J."/>
            <person name="Henson C."/>
            <person name="Hollinger A."/>
            <person name="Honan T."/>
            <person name="Huard M.D."/>
            <person name="Hughes L."/>
            <person name="Hurhula B."/>
            <person name="Husby M.E."/>
            <person name="Kamat A."/>
            <person name="Kanga B."/>
            <person name="Kashin S."/>
            <person name="Khazanovich D."/>
            <person name="Kisner P."/>
            <person name="Lance K."/>
            <person name="Lara M."/>
            <person name="Lee W."/>
            <person name="Lennon N."/>
            <person name="Letendre F."/>
            <person name="LeVine R."/>
            <person name="Lipovsky A."/>
            <person name="Liu X."/>
            <person name="Liu J."/>
            <person name="Liu S."/>
            <person name="Lokyitsang T."/>
            <person name="Lokyitsang Y."/>
            <person name="Lubonja R."/>
            <person name="Lui A."/>
            <person name="MacDonald P."/>
            <person name="Magnisalis V."/>
            <person name="Maru K."/>
            <person name="Matthews C."/>
            <person name="McCusker W."/>
            <person name="McDonough S."/>
            <person name="Mehta T."/>
            <person name="Meldrim J."/>
            <person name="Meneus L."/>
            <person name="Mihai O."/>
            <person name="Mihalev A."/>
            <person name="Mihova T."/>
            <person name="Mittelman R."/>
            <person name="Mlenga V."/>
            <person name="Montmayeur A."/>
            <person name="Mulrain L."/>
            <person name="Navidi A."/>
            <person name="Naylor J."/>
            <person name="Negash T."/>
            <person name="Nguyen T."/>
            <person name="Nguyen N."/>
            <person name="Nicol R."/>
            <person name="Norbu C."/>
            <person name="Norbu N."/>
            <person name="Novod N."/>
            <person name="O'Neill B."/>
            <person name="Osman S."/>
            <person name="Markiewicz E."/>
            <person name="Oyono O.L."/>
            <person name="Patti C."/>
            <person name="Phunkhang P."/>
            <person name="Pierre F."/>
            <person name="Priest M."/>
            <person name="Raghuraman S."/>
            <person name="Rege F."/>
            <person name="Reyes R."/>
            <person name="Rise C."/>
            <person name="Rogov P."/>
            <person name="Ross K."/>
            <person name="Ryan E."/>
            <person name="Settipalli S."/>
            <person name="Shea T."/>
            <person name="Sherpa N."/>
            <person name="Shi L."/>
            <person name="Shih D."/>
            <person name="Sparrow T."/>
            <person name="Spaulding J."/>
            <person name="Stalker J."/>
            <person name="Stange-Thomann N."/>
            <person name="Stavropoulos S."/>
            <person name="Stone C."/>
            <person name="Strader C."/>
            <person name="Tesfaye S."/>
            <person name="Thomson T."/>
            <person name="Thoulutsang Y."/>
            <person name="Thoulutsang D."/>
            <person name="Topham K."/>
            <person name="Topping I."/>
            <person name="Tsamla T."/>
            <person name="Vassiliev H."/>
            <person name="Vo A."/>
            <person name="Wangchuk T."/>
            <person name="Wangdi T."/>
            <person name="Weiand M."/>
            <person name="Wilkinson J."/>
            <person name="Wilson A."/>
            <person name="Yadav S."/>
            <person name="Young G."/>
            <person name="Yu Q."/>
            <person name="Zembek L."/>
            <person name="Zhong D."/>
            <person name="Zimmer A."/>
            <person name="Zwirko Z."/>
            <person name="Jaffe D.B."/>
            <person name="Alvarez P."/>
            <person name="Brockman W."/>
            <person name="Butler J."/>
            <person name="Chin C."/>
            <person name="Gnerre S."/>
            <person name="Grabherr M."/>
            <person name="Kleber M."/>
            <person name="Mauceli E."/>
            <person name="MacCallum I."/>
        </authorList>
    </citation>
    <scope>NUCLEOTIDE SEQUENCE [LARGE SCALE GENOMIC DNA]</scope>
    <source>
        <strain evidence="4">Tucson 14030-0811.24</strain>
    </source>
</reference>
<dbReference type="KEGG" id="dwi:6647560"/>
<proteinExistence type="predicted"/>
<dbReference type="PROSITE" id="PS50222">
    <property type="entry name" value="EF_HAND_2"/>
    <property type="match status" value="1"/>
</dbReference>
<keyword evidence="4" id="KW-1185">Reference proteome</keyword>
<organism evidence="3 4">
    <name type="scientific">Drosophila willistoni</name>
    <name type="common">Fruit fly</name>
    <dbReference type="NCBI Taxonomy" id="7260"/>
    <lineage>
        <taxon>Eukaryota</taxon>
        <taxon>Metazoa</taxon>
        <taxon>Ecdysozoa</taxon>
        <taxon>Arthropoda</taxon>
        <taxon>Hexapoda</taxon>
        <taxon>Insecta</taxon>
        <taxon>Pterygota</taxon>
        <taxon>Neoptera</taxon>
        <taxon>Endopterygota</taxon>
        <taxon>Diptera</taxon>
        <taxon>Brachycera</taxon>
        <taxon>Muscomorpha</taxon>
        <taxon>Ephydroidea</taxon>
        <taxon>Drosophilidae</taxon>
        <taxon>Drosophila</taxon>
        <taxon>Sophophora</taxon>
    </lineage>
</organism>
<dbReference type="Gene3D" id="1.10.238.10">
    <property type="entry name" value="EF-hand"/>
    <property type="match status" value="1"/>
</dbReference>
<keyword evidence="1" id="KW-0106">Calcium</keyword>
<accession>B4N917</accession>